<keyword evidence="1" id="KW-0175">Coiled coil</keyword>
<feature type="transmembrane region" description="Helical" evidence="2">
    <location>
        <begin position="12"/>
        <end position="30"/>
    </location>
</feature>
<organism evidence="3 4">
    <name type="scientific">Tenacibaculum phage pT24</name>
    <dbReference type="NCBI Taxonomy" id="1880590"/>
    <lineage>
        <taxon>Viruses</taxon>
        <taxon>Duplodnaviria</taxon>
        <taxon>Heunggongvirae</taxon>
        <taxon>Uroviricota</taxon>
        <taxon>Caudoviricetes</taxon>
        <taxon>Kungbxnavirus</taxon>
        <taxon>Kungbxnavirus pT24</taxon>
    </lineage>
</organism>
<evidence type="ECO:0000313" key="4">
    <source>
        <dbReference type="Proteomes" id="UP000224877"/>
    </source>
</evidence>
<gene>
    <name evidence="3" type="ORF">BPT24_120</name>
</gene>
<reference evidence="3 4" key="1">
    <citation type="submission" date="2016-07" db="EMBL/GenBank/DDBJ databases">
        <title>Characterization of three bacteriophages infecting bacteria isolated from shrimp culture pond water.</title>
        <authorList>
            <person name="Khoa H.V."/>
        </authorList>
    </citation>
    <scope>NUCLEOTIDE SEQUENCE [LARGE SCALE GENOMIC DNA]</scope>
</reference>
<evidence type="ECO:0000256" key="1">
    <source>
        <dbReference type="SAM" id="Coils"/>
    </source>
</evidence>
<keyword evidence="4" id="KW-1185">Reference proteome</keyword>
<accession>A0A1B4XWS4</accession>
<keyword evidence="2" id="KW-0812">Transmembrane</keyword>
<dbReference type="Proteomes" id="UP000224877">
    <property type="component" value="Segment"/>
</dbReference>
<protein>
    <submittedName>
        <fullName evidence="3">Uncharacterized protein</fullName>
    </submittedName>
</protein>
<proteinExistence type="predicted"/>
<feature type="coiled-coil region" evidence="1">
    <location>
        <begin position="38"/>
        <end position="93"/>
    </location>
</feature>
<sequence>MMKILSNFTIKDVLYFLILFVIGYFLYQNLNGVDTKYMKSLEDKKVEYQNRIDSLKNVVSKGKDSIKVFDEKIKRYEKVLVEKNIKIKTLKDEIKYKKEVINNSDVSFSYDIVYKHLDSISTTNKKN</sequence>
<evidence type="ECO:0000256" key="2">
    <source>
        <dbReference type="SAM" id="Phobius"/>
    </source>
</evidence>
<evidence type="ECO:0000313" key="3">
    <source>
        <dbReference type="EMBL" id="BAV39245.1"/>
    </source>
</evidence>
<name>A0A1B4XWS4_9CAUD</name>
<dbReference type="EMBL" id="LC168164">
    <property type="protein sequence ID" value="BAV39245.1"/>
    <property type="molecule type" value="Genomic_DNA"/>
</dbReference>
<keyword evidence="2" id="KW-1133">Transmembrane helix</keyword>
<keyword evidence="2" id="KW-0472">Membrane</keyword>